<sequence>MYSVRSLRPLDRCASRCCLLIPLERRAIQISSSAQANRPKSSPTPHPSSSLLVSSPHPVSHIRLLRFKEEIDSLPDVERSWQRHREHVQQWHHEFWESNNKHFQDAKLSFELEIRKTHDRLPTSTELSSFYKEYLNASYERHARYNSDWWKENTQMLIPAFRAEMSALMRSAGTTMMALDAWWQRMGHAIVRVGGGYRAQGVTMR</sequence>
<proteinExistence type="inferred from homology"/>
<evidence type="ECO:0000256" key="7">
    <source>
        <dbReference type="SAM" id="MobiDB-lite"/>
    </source>
</evidence>
<evidence type="ECO:0000256" key="3">
    <source>
        <dbReference type="ARBA" id="ARBA00022792"/>
    </source>
</evidence>
<keyword evidence="3" id="KW-0999">Mitochondrion inner membrane</keyword>
<dbReference type="Pfam" id="PF10231">
    <property type="entry name" value="COA8"/>
    <property type="match status" value="1"/>
</dbReference>
<keyword evidence="5" id="KW-0496">Mitochondrion</keyword>
<dbReference type="InterPro" id="IPR018796">
    <property type="entry name" value="COA8"/>
</dbReference>
<dbReference type="eggNOG" id="KOG4094">
    <property type="taxonomic scope" value="Eukaryota"/>
</dbReference>
<comment type="similarity">
    <text evidence="2">Belongs to the COA8 family.</text>
</comment>
<reference evidence="8 9" key="1">
    <citation type="submission" date="2009-08" db="EMBL/GenBank/DDBJ databases">
        <title>The Genome Sequence of Spizellomyces punctatus strain DAOM BR117.</title>
        <authorList>
            <consortium name="The Broad Institute Genome Sequencing Platform"/>
            <person name="Russ C."/>
            <person name="Cuomo C."/>
            <person name="Shea T."/>
            <person name="Young S.K."/>
            <person name="Zeng Q."/>
            <person name="Koehrsen M."/>
            <person name="Haas B."/>
            <person name="Borodovsky M."/>
            <person name="Guigo R."/>
            <person name="Alvarado L."/>
            <person name="Berlin A."/>
            <person name="Bochicchio J."/>
            <person name="Borenstein D."/>
            <person name="Chapman S."/>
            <person name="Chen Z."/>
            <person name="Engels R."/>
            <person name="Freedman E."/>
            <person name="Gellesch M."/>
            <person name="Goldberg J."/>
            <person name="Griggs A."/>
            <person name="Gujja S."/>
            <person name="Heiman D."/>
            <person name="Hepburn T."/>
            <person name="Howarth C."/>
            <person name="Jen D."/>
            <person name="Larson L."/>
            <person name="Lewis B."/>
            <person name="Mehta T."/>
            <person name="Park D."/>
            <person name="Pearson M."/>
            <person name="Roberts A."/>
            <person name="Saif S."/>
            <person name="Shenoy N."/>
            <person name="Sisk P."/>
            <person name="Stolte C."/>
            <person name="Sykes S."/>
            <person name="Thomson T."/>
            <person name="Walk T."/>
            <person name="White J."/>
            <person name="Yandava C."/>
            <person name="Burger G."/>
            <person name="Gray M.W."/>
            <person name="Holland P.W.H."/>
            <person name="King N."/>
            <person name="Lang F.B.F."/>
            <person name="Roger A.J."/>
            <person name="Ruiz-Trillo I."/>
            <person name="Lander E."/>
            <person name="Nusbaum C."/>
        </authorList>
    </citation>
    <scope>NUCLEOTIDE SEQUENCE [LARGE SCALE GENOMIC DNA]</scope>
    <source>
        <strain evidence="8 9">DAOM BR117</strain>
    </source>
</reference>
<keyword evidence="6" id="KW-0472">Membrane</keyword>
<protein>
    <recommendedName>
        <fullName evidence="10">Apoptogenic protein 1, mitochondrial</fullName>
    </recommendedName>
</protein>
<keyword evidence="4" id="KW-0809">Transit peptide</keyword>
<keyword evidence="9" id="KW-1185">Reference proteome</keyword>
<dbReference type="PANTHER" id="PTHR31107">
    <property type="entry name" value="APOPTOGENIC PROTEIN 1, MITOCHONDRIAL"/>
    <property type="match status" value="1"/>
</dbReference>
<dbReference type="GO" id="GO:0097193">
    <property type="term" value="P:intrinsic apoptotic signaling pathway"/>
    <property type="evidence" value="ECO:0007669"/>
    <property type="project" value="InterPro"/>
</dbReference>
<dbReference type="RefSeq" id="XP_016612937.1">
    <property type="nucleotide sequence ID" value="XM_016756996.1"/>
</dbReference>
<dbReference type="PANTHER" id="PTHR31107:SF2">
    <property type="entry name" value="CYTOCHROME C OXIDASE ASSEMBLY FACTOR 8"/>
    <property type="match status" value="1"/>
</dbReference>
<evidence type="ECO:0000256" key="2">
    <source>
        <dbReference type="ARBA" id="ARBA00005453"/>
    </source>
</evidence>
<evidence type="ECO:0000256" key="1">
    <source>
        <dbReference type="ARBA" id="ARBA00004443"/>
    </source>
</evidence>
<gene>
    <name evidence="8" type="ORF">SPPG_08856</name>
</gene>
<name>A0A0L0HUU4_SPIPD</name>
<dbReference type="AlphaFoldDB" id="A0A0L0HUU4"/>
<feature type="region of interest" description="Disordered" evidence="7">
    <location>
        <begin position="32"/>
        <end position="55"/>
    </location>
</feature>
<evidence type="ECO:0000313" key="8">
    <source>
        <dbReference type="EMBL" id="KND04898.1"/>
    </source>
</evidence>
<evidence type="ECO:0000256" key="6">
    <source>
        <dbReference type="ARBA" id="ARBA00023136"/>
    </source>
</evidence>
<dbReference type="GeneID" id="27691981"/>
<dbReference type="OMA" id="AWNQDYW"/>
<accession>A0A0L0HUU4</accession>
<evidence type="ECO:0000313" key="9">
    <source>
        <dbReference type="Proteomes" id="UP000053201"/>
    </source>
</evidence>
<dbReference type="GO" id="GO:0005743">
    <property type="term" value="C:mitochondrial inner membrane"/>
    <property type="evidence" value="ECO:0007669"/>
    <property type="project" value="UniProtKB-SubCell"/>
</dbReference>
<comment type="subcellular location">
    <subcellularLocation>
        <location evidence="1">Mitochondrion inner membrane</location>
        <topology evidence="1">Peripheral membrane protein</topology>
        <orientation evidence="1">Matrix side</orientation>
    </subcellularLocation>
</comment>
<evidence type="ECO:0000256" key="4">
    <source>
        <dbReference type="ARBA" id="ARBA00022946"/>
    </source>
</evidence>
<evidence type="ECO:0008006" key="10">
    <source>
        <dbReference type="Google" id="ProtNLM"/>
    </source>
</evidence>
<dbReference type="Proteomes" id="UP000053201">
    <property type="component" value="Unassembled WGS sequence"/>
</dbReference>
<organism evidence="8 9">
    <name type="scientific">Spizellomyces punctatus (strain DAOM BR117)</name>
    <dbReference type="NCBI Taxonomy" id="645134"/>
    <lineage>
        <taxon>Eukaryota</taxon>
        <taxon>Fungi</taxon>
        <taxon>Fungi incertae sedis</taxon>
        <taxon>Chytridiomycota</taxon>
        <taxon>Chytridiomycota incertae sedis</taxon>
        <taxon>Chytridiomycetes</taxon>
        <taxon>Spizellomycetales</taxon>
        <taxon>Spizellomycetaceae</taxon>
        <taxon>Spizellomyces</taxon>
    </lineage>
</organism>
<dbReference type="OrthoDB" id="6246201at2759"/>
<feature type="compositionally biased region" description="Low complexity" evidence="7">
    <location>
        <begin position="41"/>
        <end position="55"/>
    </location>
</feature>
<dbReference type="InParanoid" id="A0A0L0HUU4"/>
<dbReference type="EMBL" id="KQ257450">
    <property type="protein sequence ID" value="KND04898.1"/>
    <property type="molecule type" value="Genomic_DNA"/>
</dbReference>
<dbReference type="VEuPathDB" id="FungiDB:SPPG_08856"/>
<evidence type="ECO:0000256" key="5">
    <source>
        <dbReference type="ARBA" id="ARBA00023128"/>
    </source>
</evidence>